<organism evidence="2 3">
    <name type="scientific">Thiohalorhabdus methylotrophus</name>
    <dbReference type="NCBI Taxonomy" id="3242694"/>
    <lineage>
        <taxon>Bacteria</taxon>
        <taxon>Pseudomonadati</taxon>
        <taxon>Pseudomonadota</taxon>
        <taxon>Gammaproteobacteria</taxon>
        <taxon>Thiohalorhabdales</taxon>
        <taxon>Thiohalorhabdaceae</taxon>
        <taxon>Thiohalorhabdus</taxon>
    </lineage>
</organism>
<gene>
    <name evidence="2" type="ORF">ACERLL_10380</name>
</gene>
<dbReference type="RefSeq" id="WP_373656017.1">
    <property type="nucleotide sequence ID" value="NZ_JBGUAW010000006.1"/>
</dbReference>
<dbReference type="SUPFAM" id="SSF48452">
    <property type="entry name" value="TPR-like"/>
    <property type="match status" value="1"/>
</dbReference>
<comment type="caution">
    <text evidence="2">The sequence shown here is derived from an EMBL/GenBank/DDBJ whole genome shotgun (WGS) entry which is preliminary data.</text>
</comment>
<accession>A0ABV4TVA9</accession>
<dbReference type="EMBL" id="JBGUAW010000006">
    <property type="protein sequence ID" value="MFA9461232.1"/>
    <property type="molecule type" value="Genomic_DNA"/>
</dbReference>
<name>A0ABV4TVA9_9GAMM</name>
<proteinExistence type="predicted"/>
<dbReference type="Proteomes" id="UP001575181">
    <property type="component" value="Unassembled WGS sequence"/>
</dbReference>
<dbReference type="Gene3D" id="1.25.40.10">
    <property type="entry name" value="Tetratricopeptide repeat domain"/>
    <property type="match status" value="1"/>
</dbReference>
<keyword evidence="3" id="KW-1185">Reference proteome</keyword>
<evidence type="ECO:0000313" key="3">
    <source>
        <dbReference type="Proteomes" id="UP001575181"/>
    </source>
</evidence>
<dbReference type="Pfam" id="PF13374">
    <property type="entry name" value="TPR_10"/>
    <property type="match status" value="1"/>
</dbReference>
<protein>
    <submittedName>
        <fullName evidence="2">Tetratricopeptide repeat protein</fullName>
    </submittedName>
</protein>
<feature type="region of interest" description="Disordered" evidence="1">
    <location>
        <begin position="204"/>
        <end position="224"/>
    </location>
</feature>
<sequence>MENEKPTVDYSGEPVLEEEEQETALADLLWAFLAEQGALALHQGLEETARQLWSRASDPVEGFAQGDPRRAAALNNRGVGQRLAGRLPEAESLFRKAQAAWQEAEGWVADMEHPPRAASSVFHIKLEIKHGRDQYEPVARQEAQRDLAAARSFTLGNLAETVFHRGDAEKARRLFGQAVDLRERGAGPRDRGLELLKANRIYLEGGSPETPRGHHTGRSNEPVPDQWYPWDLVRMRAFNDEEVLRAALRLTVLAGAQALGGRESG</sequence>
<evidence type="ECO:0000313" key="2">
    <source>
        <dbReference type="EMBL" id="MFA9461232.1"/>
    </source>
</evidence>
<evidence type="ECO:0000256" key="1">
    <source>
        <dbReference type="SAM" id="MobiDB-lite"/>
    </source>
</evidence>
<dbReference type="InterPro" id="IPR011990">
    <property type="entry name" value="TPR-like_helical_dom_sf"/>
</dbReference>
<reference evidence="2 3" key="1">
    <citation type="submission" date="2024-08" db="EMBL/GenBank/DDBJ databases">
        <title>Whole-genome sequencing of halo(alkali)philic microorganisms from hypersaline lakes.</title>
        <authorList>
            <person name="Sorokin D.Y."/>
            <person name="Merkel A.Y."/>
            <person name="Messina E."/>
            <person name="Yakimov M."/>
        </authorList>
    </citation>
    <scope>NUCLEOTIDE SEQUENCE [LARGE SCALE GENOMIC DNA]</scope>
    <source>
        <strain evidence="2 3">Cl-TMA</strain>
    </source>
</reference>